<keyword evidence="6 7" id="KW-0326">Glycosidase</keyword>
<dbReference type="EMBL" id="BAAAMK010000001">
    <property type="protein sequence ID" value="GAA1940835.1"/>
    <property type="molecule type" value="Genomic_DNA"/>
</dbReference>
<name>A0ABP5BCM5_9MICO</name>
<dbReference type="InterPro" id="IPR017853">
    <property type="entry name" value="GH"/>
</dbReference>
<accession>A0ABP5BCM5</accession>
<proteinExistence type="inferred from homology"/>
<dbReference type="PROSITE" id="PS00775">
    <property type="entry name" value="GLYCOSYL_HYDROL_F3"/>
    <property type="match status" value="1"/>
</dbReference>
<organism evidence="9 10">
    <name type="scientific">Agromyces allii</name>
    <dbReference type="NCBI Taxonomy" id="393607"/>
    <lineage>
        <taxon>Bacteria</taxon>
        <taxon>Bacillati</taxon>
        <taxon>Actinomycetota</taxon>
        <taxon>Actinomycetes</taxon>
        <taxon>Micrococcales</taxon>
        <taxon>Microbacteriaceae</taxon>
        <taxon>Agromyces</taxon>
    </lineage>
</organism>
<dbReference type="EC" id="3.2.1.21" evidence="3"/>
<dbReference type="Gene3D" id="2.60.40.10">
    <property type="entry name" value="Immunoglobulins"/>
    <property type="match status" value="1"/>
</dbReference>
<dbReference type="GO" id="GO:0016787">
    <property type="term" value="F:hydrolase activity"/>
    <property type="evidence" value="ECO:0007669"/>
    <property type="project" value="UniProtKB-KW"/>
</dbReference>
<evidence type="ECO:0000256" key="6">
    <source>
        <dbReference type="ARBA" id="ARBA00023295"/>
    </source>
</evidence>
<dbReference type="Pfam" id="PF14310">
    <property type="entry name" value="Fn3-like"/>
    <property type="match status" value="1"/>
</dbReference>
<keyword evidence="10" id="KW-1185">Reference proteome</keyword>
<dbReference type="InterPro" id="IPR051915">
    <property type="entry name" value="Cellulose_Degrad_GH3"/>
</dbReference>
<sequence length="765" mass="82197">MTDLRVLPYRDTALPVAERVDDLLSRLSLEEKAGQLSQYFYFGSVGELPADFDLSTVPPEHQAFIRQPQMVEAAIANGTAGSALFVTNAATANRLQRLAVEQTRHGIPLIFGFDVIHGLRTIFPVPIAQAASWNPAVIERSQVVAAREARAIGIHWSFAPMIDIARDPRWGRIIEGAGEDPYLGSAVAAAQVRGFQGDLGAESVLATPKHFAGYGAARGGRDYDDAEISDSELRNVYLPPFQAAVAAGAATVMSAYMDLNGVPASGSPWLLNQVLRDELGFDGFVVSDANAVKSLETQHFAASATDAAARALTSGLDMEMCMFDPAFGTLPDAVAQGLVDEAVLDTAVRRVLEAKFRLGLFENPYVDEEAVAAVLDAPSHRDLAQSAAEQTAVLLKNDAALPLDAAALGSIAVIGQLADSKRDTLGPWVFVHDTDETVSLVEGIRARVGDSVRVEHAAGAGIPSRVFPSMFDRQDPTVVNTPADYDDDAEIERAVAVAAEADVAVVVVGERQNQIGENASRSTLELAGRQLEQLQRIAATGTPIVLVVMSGRPLDLRWADANVPAILQAWYPGTRGGDAVASVLFGDTSPAGRLPFTWPRHVGQVPMVYSHLRTFEPQNQGKRYWDEESTPLYPFGHGLSYATFAYDALRLDRDEIAVGETATVSVDVTNTSDREADEVVQLYIHQRYGTSSRPVRELKGFERVTLAAGETRTVTFDLGPAELRHWSAATGDWVQDATTLDVWVGGSSTADLATVLTVAAASDHR</sequence>
<dbReference type="InterPro" id="IPR026891">
    <property type="entry name" value="Fn3-like"/>
</dbReference>
<evidence type="ECO:0000256" key="7">
    <source>
        <dbReference type="RuleBase" id="RU361161"/>
    </source>
</evidence>
<reference evidence="10" key="1">
    <citation type="journal article" date="2019" name="Int. J. Syst. Evol. Microbiol.">
        <title>The Global Catalogue of Microorganisms (GCM) 10K type strain sequencing project: providing services to taxonomists for standard genome sequencing and annotation.</title>
        <authorList>
            <consortium name="The Broad Institute Genomics Platform"/>
            <consortium name="The Broad Institute Genome Sequencing Center for Infectious Disease"/>
            <person name="Wu L."/>
            <person name="Ma J."/>
        </authorList>
    </citation>
    <scope>NUCLEOTIDE SEQUENCE [LARGE SCALE GENOMIC DNA]</scope>
    <source>
        <strain evidence="10">JCM 13584</strain>
    </source>
</reference>
<evidence type="ECO:0000256" key="2">
    <source>
        <dbReference type="ARBA" id="ARBA00005336"/>
    </source>
</evidence>
<dbReference type="Gene3D" id="3.40.50.1700">
    <property type="entry name" value="Glycoside hydrolase family 3 C-terminal domain"/>
    <property type="match status" value="1"/>
</dbReference>
<evidence type="ECO:0000313" key="9">
    <source>
        <dbReference type="EMBL" id="GAA1940835.1"/>
    </source>
</evidence>
<evidence type="ECO:0000256" key="1">
    <source>
        <dbReference type="ARBA" id="ARBA00000448"/>
    </source>
</evidence>
<feature type="domain" description="Fibronectin type III-like" evidence="8">
    <location>
        <begin position="678"/>
        <end position="748"/>
    </location>
</feature>
<dbReference type="Pfam" id="PF01915">
    <property type="entry name" value="Glyco_hydro_3_C"/>
    <property type="match status" value="1"/>
</dbReference>
<evidence type="ECO:0000256" key="4">
    <source>
        <dbReference type="ARBA" id="ARBA00022729"/>
    </source>
</evidence>
<protein>
    <recommendedName>
        <fullName evidence="3">beta-glucosidase</fullName>
        <ecNumber evidence="3">3.2.1.21</ecNumber>
    </recommendedName>
</protein>
<dbReference type="InterPro" id="IPR001764">
    <property type="entry name" value="Glyco_hydro_3_N"/>
</dbReference>
<keyword evidence="5 7" id="KW-0378">Hydrolase</keyword>
<dbReference type="SMART" id="SM01217">
    <property type="entry name" value="Fn3_like"/>
    <property type="match status" value="1"/>
</dbReference>
<comment type="catalytic activity">
    <reaction evidence="1">
        <text>Hydrolysis of terminal, non-reducing beta-D-glucosyl residues with release of beta-D-glucose.</text>
        <dbReference type="EC" id="3.2.1.21"/>
    </reaction>
</comment>
<dbReference type="Pfam" id="PF00933">
    <property type="entry name" value="Glyco_hydro_3"/>
    <property type="match status" value="1"/>
</dbReference>
<keyword evidence="4" id="KW-0732">Signal</keyword>
<evidence type="ECO:0000256" key="3">
    <source>
        <dbReference type="ARBA" id="ARBA00012744"/>
    </source>
</evidence>
<comment type="caution">
    <text evidence="9">The sequence shown here is derived from an EMBL/GenBank/DDBJ whole genome shotgun (WGS) entry which is preliminary data.</text>
</comment>
<evidence type="ECO:0000259" key="8">
    <source>
        <dbReference type="SMART" id="SM01217"/>
    </source>
</evidence>
<dbReference type="InterPro" id="IPR036881">
    <property type="entry name" value="Glyco_hydro_3_C_sf"/>
</dbReference>
<evidence type="ECO:0000313" key="10">
    <source>
        <dbReference type="Proteomes" id="UP001499954"/>
    </source>
</evidence>
<evidence type="ECO:0000256" key="5">
    <source>
        <dbReference type="ARBA" id="ARBA00022801"/>
    </source>
</evidence>
<dbReference type="Gene3D" id="3.20.20.300">
    <property type="entry name" value="Glycoside hydrolase, family 3, N-terminal domain"/>
    <property type="match status" value="1"/>
</dbReference>
<dbReference type="InterPro" id="IPR013783">
    <property type="entry name" value="Ig-like_fold"/>
</dbReference>
<dbReference type="InterPro" id="IPR002772">
    <property type="entry name" value="Glyco_hydro_3_C"/>
</dbReference>
<gene>
    <name evidence="9" type="ORF">GCM10009717_03910</name>
</gene>
<dbReference type="RefSeq" id="WP_157414994.1">
    <property type="nucleotide sequence ID" value="NZ_BAAAMK010000001.1"/>
</dbReference>
<dbReference type="PANTHER" id="PTHR30620">
    <property type="entry name" value="PERIPLASMIC BETA-GLUCOSIDASE-RELATED"/>
    <property type="match status" value="1"/>
</dbReference>
<comment type="similarity">
    <text evidence="2 7">Belongs to the glycosyl hydrolase 3 family.</text>
</comment>
<dbReference type="SUPFAM" id="SSF51445">
    <property type="entry name" value="(Trans)glycosidases"/>
    <property type="match status" value="1"/>
</dbReference>
<dbReference type="PRINTS" id="PR00133">
    <property type="entry name" value="GLHYDRLASE3"/>
</dbReference>
<dbReference type="InterPro" id="IPR036962">
    <property type="entry name" value="Glyco_hydro_3_N_sf"/>
</dbReference>
<dbReference type="InterPro" id="IPR019800">
    <property type="entry name" value="Glyco_hydro_3_AS"/>
</dbReference>
<dbReference type="Proteomes" id="UP001499954">
    <property type="component" value="Unassembled WGS sequence"/>
</dbReference>
<dbReference type="SUPFAM" id="SSF52279">
    <property type="entry name" value="Beta-D-glucan exohydrolase, C-terminal domain"/>
    <property type="match status" value="1"/>
</dbReference>
<dbReference type="PANTHER" id="PTHR30620:SF16">
    <property type="entry name" value="LYSOSOMAL BETA GLUCOSIDASE"/>
    <property type="match status" value="1"/>
</dbReference>